<reference evidence="2" key="2">
    <citation type="submission" date="2006-09" db="EMBL/GenBank/DDBJ databases">
        <title>The genome sequence of Plasmodium falciparum Dd2.</title>
        <authorList>
            <consortium name="The Broad Institute Genome Sequencing Platform"/>
            <person name="Birren B."/>
            <person name="Lander E."/>
            <person name="Galagan J."/>
            <person name="Nusbaum C."/>
            <person name="Devon K."/>
            <person name="Henn M."/>
            <person name="Jaffe D."/>
            <person name="Butler J."/>
            <person name="Alvarez P."/>
            <person name="Gnerre S."/>
            <person name="Grabherr M."/>
            <person name="Kleber M."/>
            <person name="Mauceli E."/>
            <person name="Brockman W."/>
            <person name="MacCallum I.A."/>
            <person name="Rounsley S."/>
            <person name="Young S."/>
            <person name="LaButti K."/>
            <person name="Pushparaj V."/>
            <person name="DeCaprio D."/>
            <person name="Crawford M."/>
            <person name="Koehrsen M."/>
            <person name="Engels R."/>
            <person name="Montgomery P."/>
            <person name="Pearson M."/>
            <person name="Howarth C."/>
            <person name="Larson L."/>
            <person name="Luoma S."/>
            <person name="White J."/>
            <person name="Kodira C."/>
            <person name="Zeng Q."/>
            <person name="O'Leary S."/>
            <person name="Yandava C."/>
            <person name="Alvarado L."/>
            <person name="Wirth D."/>
            <person name="Volkman S."/>
            <person name="Hartl D."/>
        </authorList>
    </citation>
    <scope>NUCLEOTIDE SEQUENCE [LARGE SCALE GENOMIC DNA]</scope>
</reference>
<protein>
    <submittedName>
        <fullName evidence="1">Uncharacterized protein</fullName>
    </submittedName>
</protein>
<gene>
    <name evidence="1" type="ORF">PFDG_01606</name>
</gene>
<dbReference type="EMBL" id="DS016265">
    <property type="protein sequence ID" value="KOB86267.1"/>
    <property type="molecule type" value="Genomic_DNA"/>
</dbReference>
<organism evidence="1 2">
    <name type="scientific">Plasmodium falciparum (isolate Dd2)</name>
    <dbReference type="NCBI Taxonomy" id="57267"/>
    <lineage>
        <taxon>Eukaryota</taxon>
        <taxon>Sar</taxon>
        <taxon>Alveolata</taxon>
        <taxon>Apicomplexa</taxon>
        <taxon>Aconoidasida</taxon>
        <taxon>Haemosporida</taxon>
        <taxon>Plasmodiidae</taxon>
        <taxon>Plasmodium</taxon>
        <taxon>Plasmodium (Laverania)</taxon>
    </lineage>
</organism>
<dbReference type="AlphaFoldDB" id="A0A0L7M083"/>
<reference evidence="2" key="1">
    <citation type="submission" date="2006-09" db="EMBL/GenBank/DDBJ databases">
        <title>Annotation of Plasmodium falciparum Dd2.</title>
        <authorList>
            <consortium name="The Broad Institute Genome Sequencing Platform"/>
            <person name="Volkman S.K."/>
            <person name="Neafsey D.E."/>
            <person name="Dash A.P."/>
            <person name="Chitnis C.E."/>
            <person name="Hartl D.L."/>
            <person name="Young S.K."/>
            <person name="Zeng Q."/>
            <person name="Koehrsen M."/>
            <person name="Alvarado L."/>
            <person name="Berlin A."/>
            <person name="Borenstein D."/>
            <person name="Chapman S.B."/>
            <person name="Chen Z."/>
            <person name="Engels R."/>
            <person name="Freedman E."/>
            <person name="Gellesch M."/>
            <person name="Goldberg J."/>
            <person name="Griggs A."/>
            <person name="Gujja S."/>
            <person name="Heilman E.R."/>
            <person name="Heiman D.I."/>
            <person name="Howarth C."/>
            <person name="Jen D."/>
            <person name="Larson L."/>
            <person name="Mehta T."/>
            <person name="Neiman D."/>
            <person name="Park D."/>
            <person name="Pearson M."/>
            <person name="Roberts A."/>
            <person name="Saif S."/>
            <person name="Shea T."/>
            <person name="Shenoy N."/>
            <person name="Sisk P."/>
            <person name="Stolte C."/>
            <person name="Sykes S."/>
            <person name="Walk T."/>
            <person name="White J."/>
            <person name="Yandava C."/>
            <person name="Haas B."/>
            <person name="Henn M.R."/>
            <person name="Nusbaum C."/>
            <person name="Birren B."/>
        </authorList>
    </citation>
    <scope>NUCLEOTIDE SEQUENCE [LARGE SCALE GENOMIC DNA]</scope>
</reference>
<dbReference type="Proteomes" id="UP000054282">
    <property type="component" value="Unassembled WGS sequence"/>
</dbReference>
<dbReference type="OrthoDB" id="756370at2759"/>
<dbReference type="KEGG" id="pfd:PFDG_01606"/>
<accession>A0A0L7M083</accession>
<sequence length="64" mass="7690">MEQNKIMLVYDNHDVLLVNLDNERCESKFENSIKDDEKKICMLNNGNFLILNANKKMIYQYIYN</sequence>
<proteinExistence type="predicted"/>
<name>A0A0L7M083_PLAF4</name>
<evidence type="ECO:0000313" key="2">
    <source>
        <dbReference type="Proteomes" id="UP000054282"/>
    </source>
</evidence>
<evidence type="ECO:0000313" key="1">
    <source>
        <dbReference type="EMBL" id="KOB86267.1"/>
    </source>
</evidence>